<evidence type="ECO:0000313" key="1">
    <source>
        <dbReference type="EMBL" id="KAF8784903.1"/>
    </source>
</evidence>
<protein>
    <submittedName>
        <fullName evidence="1">Uncharacterized protein</fullName>
    </submittedName>
</protein>
<keyword evidence="2" id="KW-1185">Reference proteome</keyword>
<sequence>MSIDLKIELFAYYCFLKSLYHKSVEDTILRSYGDECVKDNSFIEACDITFANAIDCRIFLFSKIFLEKLDYKQTLRWESLSDCNDHLISICDSDDLFGHLSVFERMLATYAFVQYVCLCVCRYPQNIVANYGHIIWAMYFDKLTETFYKEGGWRELKKVAERYDLISKTFLFLRPSSPPKSFPRLSKQASVNYSNFKNAVKYGDSKCKSKNHICKDWIKFNIEHFEEYVTIPFSYEDSANCFQLELLLQDLKFICDSISELDINRVEILEKKHQGRTTVLLDSETFDRYERINFNDDLQIENLAISDTCYNENPNDVIHVDDGKENYDGRVCTKKGPNTLREERNDPEIRKFLRMILVLDDRQGIQYIHAYEADLLLEDLKRLCDPKSESFMEIFEKCIDSFEEINISGGCNLPIEYFFPEQNCKIGDAYCGELSKHSSNFEIKIQRECSPSNMKLFPLSIIEKNVNLKSHEKIFFEKDLKKSGDIHLPAHSRTDPISAPFEIINRQIGTKVGNLSEIIDLNSNPISENISVNIKNELFPTKNFSSKSIELQNGVTGVLVPSKKNENIFSNNICCSKCLNTVNKYTNITNERMCVNKNIDTIAFTTETSSVDQMAASENNKNTIPVFDILPKGFISANDHVKIIDKIQNSQEDMEDLRQQNDDSGSCDLRRMILILGDRQAKTAACLRHIVKLVG</sequence>
<dbReference type="EMBL" id="JABXBU010000030">
    <property type="protein sequence ID" value="KAF8784903.1"/>
    <property type="molecule type" value="Genomic_DNA"/>
</dbReference>
<reference evidence="1" key="2">
    <citation type="submission" date="2020-06" db="EMBL/GenBank/DDBJ databases">
        <authorList>
            <person name="Sheffer M."/>
        </authorList>
    </citation>
    <scope>NUCLEOTIDE SEQUENCE</scope>
</reference>
<accession>A0A8T0F7D4</accession>
<evidence type="ECO:0000313" key="2">
    <source>
        <dbReference type="Proteomes" id="UP000807504"/>
    </source>
</evidence>
<gene>
    <name evidence="1" type="ORF">HNY73_010515</name>
</gene>
<organism evidence="1 2">
    <name type="scientific">Argiope bruennichi</name>
    <name type="common">Wasp spider</name>
    <name type="synonym">Aranea bruennichi</name>
    <dbReference type="NCBI Taxonomy" id="94029"/>
    <lineage>
        <taxon>Eukaryota</taxon>
        <taxon>Metazoa</taxon>
        <taxon>Ecdysozoa</taxon>
        <taxon>Arthropoda</taxon>
        <taxon>Chelicerata</taxon>
        <taxon>Arachnida</taxon>
        <taxon>Araneae</taxon>
        <taxon>Araneomorphae</taxon>
        <taxon>Entelegynae</taxon>
        <taxon>Araneoidea</taxon>
        <taxon>Araneidae</taxon>
        <taxon>Argiope</taxon>
    </lineage>
</organism>
<dbReference type="Proteomes" id="UP000807504">
    <property type="component" value="Unassembled WGS sequence"/>
</dbReference>
<comment type="caution">
    <text evidence="1">The sequence shown here is derived from an EMBL/GenBank/DDBJ whole genome shotgun (WGS) entry which is preliminary data.</text>
</comment>
<dbReference type="AlphaFoldDB" id="A0A8T0F7D4"/>
<name>A0A8T0F7D4_ARGBR</name>
<proteinExistence type="predicted"/>
<reference evidence="1" key="1">
    <citation type="journal article" date="2020" name="bioRxiv">
        <title>Chromosome-level reference genome of the European wasp spider Argiope bruennichi: a resource for studies on range expansion and evolutionary adaptation.</title>
        <authorList>
            <person name="Sheffer M.M."/>
            <person name="Hoppe A."/>
            <person name="Krehenwinkel H."/>
            <person name="Uhl G."/>
            <person name="Kuss A.W."/>
            <person name="Jensen L."/>
            <person name="Jensen C."/>
            <person name="Gillespie R.G."/>
            <person name="Hoff K.J."/>
            <person name="Prost S."/>
        </authorList>
    </citation>
    <scope>NUCLEOTIDE SEQUENCE</scope>
</reference>